<dbReference type="Pfam" id="PF01323">
    <property type="entry name" value="DSBA"/>
    <property type="match status" value="1"/>
</dbReference>
<feature type="domain" description="DSBA-like thioredoxin" evidence="1">
    <location>
        <begin position="6"/>
        <end position="208"/>
    </location>
</feature>
<sequence>MKNLKIDIVSDVMCPWCIVGYKGLETALEQIGPDIKADITWLPFELNPQMPAEGQDMEEHIIEKYGITAEQSAQNREVLSQRGKDAGFEFKFGPDMRMINSFDLHRLLAWAKDQGKQHELQMAFFDEHFTENTPLDKNENLIKIVNAIGLDGAAAQKVLDSDEYAEQARTEQRFALENGINAVPSFIINDKHLISGGQSSDTFKQALQQIAAEA</sequence>
<dbReference type="OrthoDB" id="9799122at2"/>
<gene>
    <name evidence="2" type="ORF">DKT75_11505</name>
</gene>
<dbReference type="EMBL" id="QGKL01000031">
    <property type="protein sequence ID" value="PWQ95997.1"/>
    <property type="molecule type" value="Genomic_DNA"/>
</dbReference>
<reference evidence="2 3" key="1">
    <citation type="submission" date="2018-05" db="EMBL/GenBank/DDBJ databases">
        <title>Leucothrix arctica sp. nov., isolated from Arctic seawater.</title>
        <authorList>
            <person name="Choi A."/>
            <person name="Baek K."/>
        </authorList>
    </citation>
    <scope>NUCLEOTIDE SEQUENCE [LARGE SCALE GENOMIC DNA]</scope>
    <source>
        <strain evidence="2 3">IMCC9719</strain>
    </source>
</reference>
<dbReference type="PANTHER" id="PTHR13887">
    <property type="entry name" value="GLUTATHIONE S-TRANSFERASE KAPPA"/>
    <property type="match status" value="1"/>
</dbReference>
<dbReference type="GO" id="GO:0016491">
    <property type="term" value="F:oxidoreductase activity"/>
    <property type="evidence" value="ECO:0007669"/>
    <property type="project" value="InterPro"/>
</dbReference>
<dbReference type="CDD" id="cd03024">
    <property type="entry name" value="DsbA_FrnE"/>
    <property type="match status" value="1"/>
</dbReference>
<evidence type="ECO:0000313" key="3">
    <source>
        <dbReference type="Proteomes" id="UP000245506"/>
    </source>
</evidence>
<protein>
    <submittedName>
        <fullName evidence="2">Disulfide bond formation protein DsbA</fullName>
    </submittedName>
</protein>
<proteinExistence type="predicted"/>
<dbReference type="Proteomes" id="UP000245506">
    <property type="component" value="Unassembled WGS sequence"/>
</dbReference>
<dbReference type="AlphaFoldDB" id="A0A317CC91"/>
<evidence type="ECO:0000259" key="1">
    <source>
        <dbReference type="Pfam" id="PF01323"/>
    </source>
</evidence>
<organism evidence="2 3">
    <name type="scientific">Leucothrix arctica</name>
    <dbReference type="NCBI Taxonomy" id="1481894"/>
    <lineage>
        <taxon>Bacteria</taxon>
        <taxon>Pseudomonadati</taxon>
        <taxon>Pseudomonadota</taxon>
        <taxon>Gammaproteobacteria</taxon>
        <taxon>Thiotrichales</taxon>
        <taxon>Thiotrichaceae</taxon>
        <taxon>Leucothrix</taxon>
    </lineage>
</organism>
<accession>A0A317CC91</accession>
<dbReference type="SUPFAM" id="SSF52833">
    <property type="entry name" value="Thioredoxin-like"/>
    <property type="match status" value="1"/>
</dbReference>
<dbReference type="InterPro" id="IPR036249">
    <property type="entry name" value="Thioredoxin-like_sf"/>
</dbReference>
<evidence type="ECO:0000313" key="2">
    <source>
        <dbReference type="EMBL" id="PWQ95997.1"/>
    </source>
</evidence>
<dbReference type="Gene3D" id="3.40.30.10">
    <property type="entry name" value="Glutaredoxin"/>
    <property type="match status" value="1"/>
</dbReference>
<keyword evidence="3" id="KW-1185">Reference proteome</keyword>
<dbReference type="InterPro" id="IPR001853">
    <property type="entry name" value="DSBA-like_thioredoxin_dom"/>
</dbReference>
<dbReference type="PANTHER" id="PTHR13887:SF41">
    <property type="entry name" value="THIOREDOXIN SUPERFAMILY PROTEIN"/>
    <property type="match status" value="1"/>
</dbReference>
<comment type="caution">
    <text evidence="2">The sequence shown here is derived from an EMBL/GenBank/DDBJ whole genome shotgun (WGS) entry which is preliminary data.</text>
</comment>
<name>A0A317CC91_9GAMM</name>